<comment type="caution">
    <text evidence="2">The sequence shown here is derived from an EMBL/GenBank/DDBJ whole genome shotgun (WGS) entry which is preliminary data.</text>
</comment>
<organism evidence="2">
    <name type="scientific">Sesamum radiatum</name>
    <name type="common">Black benniseed</name>
    <dbReference type="NCBI Taxonomy" id="300843"/>
    <lineage>
        <taxon>Eukaryota</taxon>
        <taxon>Viridiplantae</taxon>
        <taxon>Streptophyta</taxon>
        <taxon>Embryophyta</taxon>
        <taxon>Tracheophyta</taxon>
        <taxon>Spermatophyta</taxon>
        <taxon>Magnoliopsida</taxon>
        <taxon>eudicotyledons</taxon>
        <taxon>Gunneridae</taxon>
        <taxon>Pentapetalae</taxon>
        <taxon>asterids</taxon>
        <taxon>lamiids</taxon>
        <taxon>Lamiales</taxon>
        <taxon>Pedaliaceae</taxon>
        <taxon>Sesamum</taxon>
    </lineage>
</organism>
<evidence type="ECO:0000256" key="1">
    <source>
        <dbReference type="SAM" id="MobiDB-lite"/>
    </source>
</evidence>
<gene>
    <name evidence="2" type="ORF">Sradi_5422500</name>
</gene>
<protein>
    <submittedName>
        <fullName evidence="2">Uncharacterized protein</fullName>
    </submittedName>
</protein>
<feature type="region of interest" description="Disordered" evidence="1">
    <location>
        <begin position="1"/>
        <end position="22"/>
    </location>
</feature>
<dbReference type="EMBL" id="JACGWJ010000025">
    <property type="protein sequence ID" value="KAL0315443.1"/>
    <property type="molecule type" value="Genomic_DNA"/>
</dbReference>
<dbReference type="AlphaFoldDB" id="A0AAW2LB87"/>
<accession>A0AAW2LB87</accession>
<sequence length="466" mass="51122">MRPVFTQQPITAGASPQQYPPSIHMTMNPSYMSMTPNAMPAIVRPQHVRVEQYPAESMVAQRVVQLPAEQGYNAHPGPFQAGHQGVYNWHQVPHSEQMAFSEGGLSPQQVMLPEKTPILEDCHMCQKALPHAHSDTAAQEQKSSPAGTSDLRSMYNSLHLDDRGRPMVRHVVAGTTAEGNSQQLAGGVRPRVVGTEDHEPGKSQTEAMGVSQNVEGQYLNDKVVPQKAGNAEHSKVTISQGVMMTTGHQFPYGVYGANSPQSCQTNAVHSVALQPQLQVTQDTMVNRPLNKDFSPVGMPLQTKDYVVREFPKEYSVKVAGGILVDDSTSVAFDNLRQIDGRFENMRIRPSEVLPNNEHIKFVSDPRKEDTLETIQHQIARGEAPKTHNFPSAELYEVAEPPPPVGNPNLYHYSPLGVNHLSPDDTAGNSVYSGVEPSHGVERVAPVTECKEDMGGPSQKFLVAWKL</sequence>
<reference evidence="2" key="2">
    <citation type="journal article" date="2024" name="Plant">
        <title>Genomic evolution and insights into agronomic trait innovations of Sesamum species.</title>
        <authorList>
            <person name="Miao H."/>
            <person name="Wang L."/>
            <person name="Qu L."/>
            <person name="Liu H."/>
            <person name="Sun Y."/>
            <person name="Le M."/>
            <person name="Wang Q."/>
            <person name="Wei S."/>
            <person name="Zheng Y."/>
            <person name="Lin W."/>
            <person name="Duan Y."/>
            <person name="Cao H."/>
            <person name="Xiong S."/>
            <person name="Wang X."/>
            <person name="Wei L."/>
            <person name="Li C."/>
            <person name="Ma Q."/>
            <person name="Ju M."/>
            <person name="Zhao R."/>
            <person name="Li G."/>
            <person name="Mu C."/>
            <person name="Tian Q."/>
            <person name="Mei H."/>
            <person name="Zhang T."/>
            <person name="Gao T."/>
            <person name="Zhang H."/>
        </authorList>
    </citation>
    <scope>NUCLEOTIDE SEQUENCE</scope>
    <source>
        <strain evidence="2">G02</strain>
    </source>
</reference>
<proteinExistence type="predicted"/>
<evidence type="ECO:0000313" key="2">
    <source>
        <dbReference type="EMBL" id="KAL0315443.1"/>
    </source>
</evidence>
<feature type="compositionally biased region" description="Polar residues" evidence="1">
    <location>
        <begin position="1"/>
        <end position="17"/>
    </location>
</feature>
<name>A0AAW2LB87_SESRA</name>
<reference evidence="2" key="1">
    <citation type="submission" date="2020-06" db="EMBL/GenBank/DDBJ databases">
        <authorList>
            <person name="Li T."/>
            <person name="Hu X."/>
            <person name="Zhang T."/>
            <person name="Song X."/>
            <person name="Zhang H."/>
            <person name="Dai N."/>
            <person name="Sheng W."/>
            <person name="Hou X."/>
            <person name="Wei L."/>
        </authorList>
    </citation>
    <scope>NUCLEOTIDE SEQUENCE</scope>
    <source>
        <strain evidence="2">G02</strain>
        <tissue evidence="2">Leaf</tissue>
    </source>
</reference>